<dbReference type="AlphaFoldDB" id="F7XUK5"/>
<evidence type="ECO:0000256" key="6">
    <source>
        <dbReference type="ARBA" id="ARBA00035207"/>
    </source>
</evidence>
<dbReference type="CDD" id="cd00336">
    <property type="entry name" value="Ribosomal_L22"/>
    <property type="match status" value="1"/>
</dbReference>
<evidence type="ECO:0000256" key="7">
    <source>
        <dbReference type="HAMAP-Rule" id="MF_01331"/>
    </source>
</evidence>
<keyword evidence="5 7" id="KW-0687">Ribonucleoprotein</keyword>
<dbReference type="GO" id="GO:0006412">
    <property type="term" value="P:translation"/>
    <property type="evidence" value="ECO:0007669"/>
    <property type="project" value="UniProtKB-UniRule"/>
</dbReference>
<sequence length="120" mass="13171">MKKGIIELKKEAIAKATAVKASVQKLKLVADIIRGMTVAEALLQLQFCKRKVAQDIKAVLHSAIANAENNDGMDIDKLYVSTIHLGKSFVLKRFHPRGRGRAASIKKPFSNITICVSERG</sequence>
<evidence type="ECO:0000256" key="9">
    <source>
        <dbReference type="RuleBase" id="RU004006"/>
    </source>
</evidence>
<dbReference type="OrthoDB" id="9805969at2"/>
<keyword evidence="4 7" id="KW-0689">Ribosomal protein</keyword>
<evidence type="ECO:0000256" key="2">
    <source>
        <dbReference type="ARBA" id="ARBA00022730"/>
    </source>
</evidence>
<dbReference type="InterPro" id="IPR005727">
    <property type="entry name" value="Ribosomal_uL22_bac/chlpt-type"/>
</dbReference>
<dbReference type="InterPro" id="IPR047867">
    <property type="entry name" value="Ribosomal_uL22_bac/org-type"/>
</dbReference>
<organism evidence="11 12">
    <name type="scientific">Midichloria mitochondrii (strain IricVA)</name>
    <dbReference type="NCBI Taxonomy" id="696127"/>
    <lineage>
        <taxon>Bacteria</taxon>
        <taxon>Pseudomonadati</taxon>
        <taxon>Pseudomonadota</taxon>
        <taxon>Alphaproteobacteria</taxon>
        <taxon>Rickettsiales</taxon>
        <taxon>Candidatus Midichloriaceae</taxon>
        <taxon>Candidatus Midichloria</taxon>
    </lineage>
</organism>
<gene>
    <name evidence="7 11" type="primary">rplV</name>
    <name evidence="11" type="ordered locus">midi_00028</name>
</gene>
<dbReference type="PANTHER" id="PTHR13501">
    <property type="entry name" value="CHLOROPLAST 50S RIBOSOMAL PROTEIN L22-RELATED"/>
    <property type="match status" value="1"/>
</dbReference>
<comment type="function">
    <text evidence="7 10">This protein binds specifically to 23S rRNA; its binding is stimulated by other ribosomal proteins, e.g., L4, L17, and L20. It is important during the early stages of 50S assembly. It makes multiple contacts with different domains of the 23S rRNA in the assembled 50S subunit and ribosome.</text>
</comment>
<evidence type="ECO:0000256" key="5">
    <source>
        <dbReference type="ARBA" id="ARBA00023274"/>
    </source>
</evidence>
<dbReference type="PANTHER" id="PTHR13501:SF8">
    <property type="entry name" value="LARGE RIBOSOMAL SUBUNIT PROTEIN UL22M"/>
    <property type="match status" value="1"/>
</dbReference>
<evidence type="ECO:0000313" key="12">
    <source>
        <dbReference type="Proteomes" id="UP000006639"/>
    </source>
</evidence>
<proteinExistence type="inferred from homology"/>
<evidence type="ECO:0000256" key="4">
    <source>
        <dbReference type="ARBA" id="ARBA00022980"/>
    </source>
</evidence>
<reference evidence="11 12" key="1">
    <citation type="journal article" date="2011" name="Mol. Biol. Evol.">
        <title>Phylogenomic evidence for the presence of a flagellum and cbb3 oxidase in the free-living mitochondrial ancestor.</title>
        <authorList>
            <person name="Sassera D."/>
            <person name="Lo N."/>
            <person name="Epis S."/>
            <person name="D'Auria G."/>
            <person name="Montagna M."/>
            <person name="Comandatore F."/>
            <person name="Horner D."/>
            <person name="Pereto J."/>
            <person name="Luciano A.M."/>
            <person name="Franciosi F."/>
            <person name="Ferri E."/>
            <person name="Crotti E."/>
            <person name="Bazzocchi C."/>
            <person name="Daffonchio D."/>
            <person name="Sacchi L."/>
            <person name="Moya A."/>
            <person name="Latorre A."/>
            <person name="Bandi C."/>
        </authorList>
    </citation>
    <scope>NUCLEOTIDE SEQUENCE [LARGE SCALE GENOMIC DNA]</scope>
    <source>
        <strain evidence="11 12">IricVA</strain>
    </source>
</reference>
<dbReference type="Proteomes" id="UP000006639">
    <property type="component" value="Chromosome"/>
</dbReference>
<dbReference type="InterPro" id="IPR001063">
    <property type="entry name" value="Ribosomal_uL22"/>
</dbReference>
<evidence type="ECO:0000256" key="3">
    <source>
        <dbReference type="ARBA" id="ARBA00022884"/>
    </source>
</evidence>
<keyword evidence="2 7" id="KW-0699">rRNA-binding</keyword>
<dbReference type="InterPro" id="IPR018260">
    <property type="entry name" value="Ribosomal_uL22_CS"/>
</dbReference>
<dbReference type="HAMAP" id="MF_01331_B">
    <property type="entry name" value="Ribosomal_uL22_B"/>
    <property type="match status" value="1"/>
</dbReference>
<dbReference type="Pfam" id="PF00237">
    <property type="entry name" value="Ribosomal_L22"/>
    <property type="match status" value="1"/>
</dbReference>
<dbReference type="GO" id="GO:0019843">
    <property type="term" value="F:rRNA binding"/>
    <property type="evidence" value="ECO:0007669"/>
    <property type="project" value="UniProtKB-UniRule"/>
</dbReference>
<comment type="subunit">
    <text evidence="7 9">Part of the 50S ribosomal subunit.</text>
</comment>
<dbReference type="STRING" id="696127.midi_00028"/>
<evidence type="ECO:0000313" key="11">
    <source>
        <dbReference type="EMBL" id="AEI88354.1"/>
    </source>
</evidence>
<dbReference type="NCBIfam" id="TIGR01044">
    <property type="entry name" value="rplV_bact"/>
    <property type="match status" value="1"/>
</dbReference>
<dbReference type="GO" id="GO:0003735">
    <property type="term" value="F:structural constituent of ribosome"/>
    <property type="evidence" value="ECO:0007669"/>
    <property type="project" value="InterPro"/>
</dbReference>
<dbReference type="HOGENOM" id="CLU_083987_3_0_5"/>
<dbReference type="EMBL" id="CP002130">
    <property type="protein sequence ID" value="AEI88354.1"/>
    <property type="molecule type" value="Genomic_DNA"/>
</dbReference>
<dbReference type="SUPFAM" id="SSF54843">
    <property type="entry name" value="Ribosomal protein L22"/>
    <property type="match status" value="1"/>
</dbReference>
<comment type="function">
    <text evidence="7">The globular domain of the protein is located near the polypeptide exit tunnel on the outside of the subunit, while an extended beta-hairpin is found that lines the wall of the exit tunnel in the center of the 70S ribosome.</text>
</comment>
<name>F7XUK5_MIDMI</name>
<dbReference type="KEGG" id="mmn:midi_00028"/>
<dbReference type="InterPro" id="IPR036394">
    <property type="entry name" value="Ribosomal_uL22_sf"/>
</dbReference>
<keyword evidence="3 7" id="KW-0694">RNA-binding</keyword>
<dbReference type="Gene3D" id="3.90.470.10">
    <property type="entry name" value="Ribosomal protein L22/L17"/>
    <property type="match status" value="1"/>
</dbReference>
<evidence type="ECO:0000256" key="1">
    <source>
        <dbReference type="ARBA" id="ARBA00009451"/>
    </source>
</evidence>
<accession>F7XUK5</accession>
<evidence type="ECO:0000256" key="8">
    <source>
        <dbReference type="RuleBase" id="RU004005"/>
    </source>
</evidence>
<evidence type="ECO:0000256" key="10">
    <source>
        <dbReference type="RuleBase" id="RU004008"/>
    </source>
</evidence>
<keyword evidence="12" id="KW-1185">Reference proteome</keyword>
<dbReference type="GO" id="GO:0022625">
    <property type="term" value="C:cytosolic large ribosomal subunit"/>
    <property type="evidence" value="ECO:0007669"/>
    <property type="project" value="TreeGrafter"/>
</dbReference>
<comment type="similarity">
    <text evidence="1 7 8">Belongs to the universal ribosomal protein uL22 family.</text>
</comment>
<protein>
    <recommendedName>
        <fullName evidence="6 7">Large ribosomal subunit protein uL22</fullName>
    </recommendedName>
</protein>
<dbReference type="PROSITE" id="PS00464">
    <property type="entry name" value="RIBOSOMAL_L22"/>
    <property type="match status" value="1"/>
</dbReference>